<dbReference type="AlphaFoldDB" id="A0A4Y9S3L0"/>
<evidence type="ECO:0000313" key="2">
    <source>
        <dbReference type="EMBL" id="TFW16091.1"/>
    </source>
</evidence>
<gene>
    <name evidence="2" type="ORF">E4L98_24420</name>
</gene>
<protein>
    <submittedName>
        <fullName evidence="2">DUF3108 domain-containing protein</fullName>
    </submittedName>
</protein>
<feature type="signal peptide" evidence="1">
    <location>
        <begin position="1"/>
        <end position="22"/>
    </location>
</feature>
<evidence type="ECO:0000313" key="3">
    <source>
        <dbReference type="Proteomes" id="UP000297729"/>
    </source>
</evidence>
<dbReference type="EMBL" id="SPVG01000242">
    <property type="protein sequence ID" value="TFW16091.1"/>
    <property type="molecule type" value="Genomic_DNA"/>
</dbReference>
<reference evidence="2 3" key="1">
    <citation type="submission" date="2019-03" db="EMBL/GenBank/DDBJ databases">
        <title>Draft Genome Sequence of Duganella callidus sp. nov., a Novel Duganella Species Isolated from Cultivated Soil.</title>
        <authorList>
            <person name="Raths R."/>
            <person name="Peta V."/>
            <person name="Bucking H."/>
        </authorList>
    </citation>
    <scope>NUCLEOTIDE SEQUENCE [LARGE SCALE GENOMIC DNA]</scope>
    <source>
        <strain evidence="2 3">DN04</strain>
    </source>
</reference>
<accession>A0A4Y9S3L0</accession>
<evidence type="ECO:0000256" key="1">
    <source>
        <dbReference type="SAM" id="SignalP"/>
    </source>
</evidence>
<dbReference type="Pfam" id="PF11306">
    <property type="entry name" value="DUF3108"/>
    <property type="match status" value="1"/>
</dbReference>
<dbReference type="OrthoDB" id="8526020at2"/>
<organism evidence="2 3">
    <name type="scientific">Duganella callida</name>
    <dbReference type="NCBI Taxonomy" id="2561932"/>
    <lineage>
        <taxon>Bacteria</taxon>
        <taxon>Pseudomonadati</taxon>
        <taxon>Pseudomonadota</taxon>
        <taxon>Betaproteobacteria</taxon>
        <taxon>Burkholderiales</taxon>
        <taxon>Oxalobacteraceae</taxon>
        <taxon>Telluria group</taxon>
        <taxon>Duganella</taxon>
    </lineage>
</organism>
<dbReference type="RefSeq" id="WP_135204139.1">
    <property type="nucleotide sequence ID" value="NZ_SPVG01000242.1"/>
</dbReference>
<dbReference type="Proteomes" id="UP000297729">
    <property type="component" value="Unassembled WGS sequence"/>
</dbReference>
<keyword evidence="1" id="KW-0732">Signal</keyword>
<feature type="chain" id="PRO_5021412447" evidence="1">
    <location>
        <begin position="23"/>
        <end position="253"/>
    </location>
</feature>
<proteinExistence type="predicted"/>
<name>A0A4Y9S3L0_9BURK</name>
<dbReference type="InterPro" id="IPR021457">
    <property type="entry name" value="DUF3108"/>
</dbReference>
<sequence>MNNITHFCAALLLAAAAHGASAALEPASGEHPSVKRPTNMPPSADLSYNLKIKQSGLSLNGVATIQWRAGDGHYSILTESRASIFGKVVENRSEGALDEFGIAPVTFYEKRLRKEPYTTSFKRDARTIAFTESDATYPILGGEQDRSSVTWQLAAIARAAPDKFKPGSEFHLFVAGRRDAEQWSFKVIKTENVQTGAGEISAVHLVKAPPPDAKGQQVDLWLAPSMDWYPVRVMFNDTDGDFVDQTLEKAVKK</sequence>
<comment type="caution">
    <text evidence="2">The sequence shown here is derived from an EMBL/GenBank/DDBJ whole genome shotgun (WGS) entry which is preliminary data.</text>
</comment>
<keyword evidence="3" id="KW-1185">Reference proteome</keyword>